<dbReference type="EMBL" id="HBFW01009088">
    <property type="protein sequence ID" value="CAD8934865.1"/>
    <property type="molecule type" value="Transcribed_RNA"/>
</dbReference>
<gene>
    <name evidence="2" type="ORF">CTEN0397_LOCUS5898</name>
</gene>
<protein>
    <submittedName>
        <fullName evidence="2">Uncharacterized protein</fullName>
    </submittedName>
</protein>
<accession>A0A7S1D3X2</accession>
<proteinExistence type="predicted"/>
<evidence type="ECO:0000313" key="2">
    <source>
        <dbReference type="EMBL" id="CAD8934865.1"/>
    </source>
</evidence>
<sequence>MDRCTFSEYAQNDVACPPTTPQPTQQPTVPPTPQPTISSAAASPRLVPASSSEPSLMTEPPPTTITCQDDVEGTFVVAFSDHSCLWLSNTSAFAQFWVCAFNRGARDLCRATCGCTSERDDPTNSVLWD</sequence>
<name>A0A7S1D3X2_CYCTE</name>
<organism evidence="2">
    <name type="scientific">Cyclophora tenuis</name>
    <name type="common">Marine diatom</name>
    <dbReference type="NCBI Taxonomy" id="216820"/>
    <lineage>
        <taxon>Eukaryota</taxon>
        <taxon>Sar</taxon>
        <taxon>Stramenopiles</taxon>
        <taxon>Ochrophyta</taxon>
        <taxon>Bacillariophyta</taxon>
        <taxon>Fragilariophyceae</taxon>
        <taxon>Fragilariophycidae</taxon>
        <taxon>Cyclophorales</taxon>
        <taxon>Cyclophoraceae</taxon>
        <taxon>Cyclophora</taxon>
    </lineage>
</organism>
<feature type="region of interest" description="Disordered" evidence="1">
    <location>
        <begin position="15"/>
        <end position="63"/>
    </location>
</feature>
<evidence type="ECO:0000256" key="1">
    <source>
        <dbReference type="SAM" id="MobiDB-lite"/>
    </source>
</evidence>
<reference evidence="2" key="1">
    <citation type="submission" date="2021-01" db="EMBL/GenBank/DDBJ databases">
        <authorList>
            <person name="Corre E."/>
            <person name="Pelletier E."/>
            <person name="Niang G."/>
            <person name="Scheremetjew M."/>
            <person name="Finn R."/>
            <person name="Kale V."/>
            <person name="Holt S."/>
            <person name="Cochrane G."/>
            <person name="Meng A."/>
            <person name="Brown T."/>
            <person name="Cohen L."/>
        </authorList>
    </citation>
    <scope>NUCLEOTIDE SEQUENCE</scope>
    <source>
        <strain evidence="2">ECT3854</strain>
    </source>
</reference>
<dbReference type="AlphaFoldDB" id="A0A7S1D3X2"/>